<protein>
    <submittedName>
        <fullName evidence="4">Trypsin</fullName>
    </submittedName>
</protein>
<keyword evidence="5" id="KW-1185">Reference proteome</keyword>
<dbReference type="AlphaFoldDB" id="A0AAW1IWK5"/>
<accession>A0AAW1IWK5</accession>
<dbReference type="InterPro" id="IPR001254">
    <property type="entry name" value="Trypsin_dom"/>
</dbReference>
<keyword evidence="1" id="KW-1015">Disulfide bond</keyword>
<dbReference type="PANTHER" id="PTHR24252">
    <property type="entry name" value="ACROSIN-RELATED"/>
    <property type="match status" value="1"/>
</dbReference>
<dbReference type="Pfam" id="PF00089">
    <property type="entry name" value="Trypsin"/>
    <property type="match status" value="1"/>
</dbReference>
<evidence type="ECO:0000256" key="2">
    <source>
        <dbReference type="SAM" id="SignalP"/>
    </source>
</evidence>
<dbReference type="SUPFAM" id="SSF50494">
    <property type="entry name" value="Trypsin-like serine proteases"/>
    <property type="match status" value="1"/>
</dbReference>
<dbReference type="GO" id="GO:0006508">
    <property type="term" value="P:proteolysis"/>
    <property type="evidence" value="ECO:0007669"/>
    <property type="project" value="InterPro"/>
</dbReference>
<sequence>MFKLAVIVSALIAYVCALPANPLAQAIIDETADWRVVGGSNAAAGAYPFVVSLRSSSNSHFCGGTILNNRWVLTAAHYISLSRFISAGSLKP</sequence>
<feature type="domain" description="Peptidase S1" evidence="3">
    <location>
        <begin position="36"/>
        <end position="80"/>
    </location>
</feature>
<gene>
    <name evidence="4" type="ORF">QE152_g33378</name>
</gene>
<dbReference type="PANTHER" id="PTHR24252:SF7">
    <property type="entry name" value="HYALIN"/>
    <property type="match status" value="1"/>
</dbReference>
<evidence type="ECO:0000256" key="1">
    <source>
        <dbReference type="ARBA" id="ARBA00023157"/>
    </source>
</evidence>
<feature type="chain" id="PRO_5043385207" evidence="2">
    <location>
        <begin position="18"/>
        <end position="92"/>
    </location>
</feature>
<evidence type="ECO:0000313" key="4">
    <source>
        <dbReference type="EMBL" id="KAK9694685.1"/>
    </source>
</evidence>
<dbReference type="EMBL" id="JASPKY010000505">
    <property type="protein sequence ID" value="KAK9694685.1"/>
    <property type="molecule type" value="Genomic_DNA"/>
</dbReference>
<dbReference type="InterPro" id="IPR009003">
    <property type="entry name" value="Peptidase_S1_PA"/>
</dbReference>
<proteinExistence type="predicted"/>
<dbReference type="Proteomes" id="UP001458880">
    <property type="component" value="Unassembled WGS sequence"/>
</dbReference>
<dbReference type="InterPro" id="IPR043504">
    <property type="entry name" value="Peptidase_S1_PA_chymotrypsin"/>
</dbReference>
<reference evidence="4 5" key="1">
    <citation type="journal article" date="2024" name="BMC Genomics">
        <title>De novo assembly and annotation of Popillia japonica's genome with initial clues to its potential as an invasive pest.</title>
        <authorList>
            <person name="Cucini C."/>
            <person name="Boschi S."/>
            <person name="Funari R."/>
            <person name="Cardaioli E."/>
            <person name="Iannotti N."/>
            <person name="Marturano G."/>
            <person name="Paoli F."/>
            <person name="Bruttini M."/>
            <person name="Carapelli A."/>
            <person name="Frati F."/>
            <person name="Nardi F."/>
        </authorList>
    </citation>
    <scope>NUCLEOTIDE SEQUENCE [LARGE SCALE GENOMIC DNA]</scope>
    <source>
        <strain evidence="4">DMR45628</strain>
    </source>
</reference>
<dbReference type="GO" id="GO:0004252">
    <property type="term" value="F:serine-type endopeptidase activity"/>
    <property type="evidence" value="ECO:0007669"/>
    <property type="project" value="InterPro"/>
</dbReference>
<keyword evidence="2" id="KW-0732">Signal</keyword>
<organism evidence="4 5">
    <name type="scientific">Popillia japonica</name>
    <name type="common">Japanese beetle</name>
    <dbReference type="NCBI Taxonomy" id="7064"/>
    <lineage>
        <taxon>Eukaryota</taxon>
        <taxon>Metazoa</taxon>
        <taxon>Ecdysozoa</taxon>
        <taxon>Arthropoda</taxon>
        <taxon>Hexapoda</taxon>
        <taxon>Insecta</taxon>
        <taxon>Pterygota</taxon>
        <taxon>Neoptera</taxon>
        <taxon>Endopterygota</taxon>
        <taxon>Coleoptera</taxon>
        <taxon>Polyphaga</taxon>
        <taxon>Scarabaeiformia</taxon>
        <taxon>Scarabaeidae</taxon>
        <taxon>Rutelinae</taxon>
        <taxon>Popillia</taxon>
    </lineage>
</organism>
<name>A0AAW1IWK5_POPJA</name>
<dbReference type="Gene3D" id="2.40.10.10">
    <property type="entry name" value="Trypsin-like serine proteases"/>
    <property type="match status" value="1"/>
</dbReference>
<comment type="caution">
    <text evidence="4">The sequence shown here is derived from an EMBL/GenBank/DDBJ whole genome shotgun (WGS) entry which is preliminary data.</text>
</comment>
<evidence type="ECO:0000259" key="3">
    <source>
        <dbReference type="Pfam" id="PF00089"/>
    </source>
</evidence>
<feature type="signal peptide" evidence="2">
    <location>
        <begin position="1"/>
        <end position="17"/>
    </location>
</feature>
<evidence type="ECO:0000313" key="5">
    <source>
        <dbReference type="Proteomes" id="UP001458880"/>
    </source>
</evidence>